<dbReference type="AlphaFoldDB" id="A0A2S6N4P3"/>
<organism evidence="1 2">
    <name type="scientific">Rhodopila globiformis</name>
    <name type="common">Rhodopseudomonas globiformis</name>
    <dbReference type="NCBI Taxonomy" id="1071"/>
    <lineage>
        <taxon>Bacteria</taxon>
        <taxon>Pseudomonadati</taxon>
        <taxon>Pseudomonadota</taxon>
        <taxon>Alphaproteobacteria</taxon>
        <taxon>Acetobacterales</taxon>
        <taxon>Acetobacteraceae</taxon>
        <taxon>Rhodopila</taxon>
    </lineage>
</organism>
<gene>
    <name evidence="1" type="ORF">CCS01_21145</name>
</gene>
<proteinExistence type="predicted"/>
<dbReference type="EMBL" id="NHRY01000224">
    <property type="protein sequence ID" value="PPQ29568.1"/>
    <property type="molecule type" value="Genomic_DNA"/>
</dbReference>
<keyword evidence="2" id="KW-1185">Reference proteome</keyword>
<accession>A0A2S6N4P3</accession>
<evidence type="ECO:0000313" key="2">
    <source>
        <dbReference type="Proteomes" id="UP000239724"/>
    </source>
</evidence>
<dbReference type="Proteomes" id="UP000239724">
    <property type="component" value="Unassembled WGS sequence"/>
</dbReference>
<sequence>MDAAQRQRKLAAKAARRKAVVTEKKKAELLGGSVTSQIRVAAKGPIARCTMPSNLFDVGIGVVIVARKLPSGLLGCAFFLLDVFCLGVKEAFYREVAAHELKSHMEQQYTEGSKDIDPACARKLIRDAAAYAASLGLPAAKDTPAVEAIFGDVDAAACTETFTFGKDGKPFFVAGPYDSPARVRAVMQALEKSHGLGGGGADFIIPLEP</sequence>
<name>A0A2S6N4P3_RHOGL</name>
<comment type="caution">
    <text evidence="1">The sequence shown here is derived from an EMBL/GenBank/DDBJ whole genome shotgun (WGS) entry which is preliminary data.</text>
</comment>
<dbReference type="RefSeq" id="WP_104520808.1">
    <property type="nucleotide sequence ID" value="NZ_NHRY01000224.1"/>
</dbReference>
<reference evidence="1 2" key="1">
    <citation type="journal article" date="2018" name="Arch. Microbiol.">
        <title>New insights into the metabolic potential of the phototrophic purple bacterium Rhodopila globiformis DSM 161(T) from its draft genome sequence and evidence for a vanadium-dependent nitrogenase.</title>
        <authorList>
            <person name="Imhoff J.F."/>
            <person name="Rahn T."/>
            <person name="Kunzel S."/>
            <person name="Neulinger S.C."/>
        </authorList>
    </citation>
    <scope>NUCLEOTIDE SEQUENCE [LARGE SCALE GENOMIC DNA]</scope>
    <source>
        <strain evidence="1 2">DSM 161</strain>
    </source>
</reference>
<dbReference type="OrthoDB" id="289429at2"/>
<evidence type="ECO:0000313" key="1">
    <source>
        <dbReference type="EMBL" id="PPQ29568.1"/>
    </source>
</evidence>
<protein>
    <submittedName>
        <fullName evidence="1">Uncharacterized protein</fullName>
    </submittedName>
</protein>